<keyword evidence="1" id="KW-0472">Membrane</keyword>
<gene>
    <name evidence="2" type="ORF">CCHLO57077_00008354</name>
</gene>
<reference evidence="2" key="1">
    <citation type="submission" date="2023-01" db="EMBL/GenBank/DDBJ databases">
        <authorList>
            <person name="Piombo E."/>
        </authorList>
    </citation>
    <scope>NUCLEOTIDE SEQUENCE</scope>
</reference>
<evidence type="ECO:0000313" key="3">
    <source>
        <dbReference type="Proteomes" id="UP001160390"/>
    </source>
</evidence>
<evidence type="ECO:0000256" key="1">
    <source>
        <dbReference type="SAM" id="Phobius"/>
    </source>
</evidence>
<name>A0AA35LZS9_9HYPO</name>
<keyword evidence="1" id="KW-1133">Transmembrane helix</keyword>
<keyword evidence="3" id="KW-1185">Reference proteome</keyword>
<sequence length="173" mass="20368">MSLDPMNLMFLLDDFDSKWNDVKPRYEDPLAKRRMLVLDIRMSIISQLSVYAWMIYRAVEVWRYFPDVRKGQLESEQEIQTYQWWARGGADPREAATMIWLPRTLRHILNIAFVTYLIMFSAKANNSYFFLIVAFLFSGLLFNFMLVVKPRNKNDQGKKAQVADGEKSYLSSS</sequence>
<feature type="transmembrane region" description="Helical" evidence="1">
    <location>
        <begin position="128"/>
        <end position="148"/>
    </location>
</feature>
<comment type="caution">
    <text evidence="2">The sequence shown here is derived from an EMBL/GenBank/DDBJ whole genome shotgun (WGS) entry which is preliminary data.</text>
</comment>
<dbReference type="Proteomes" id="UP001160390">
    <property type="component" value="Unassembled WGS sequence"/>
</dbReference>
<keyword evidence="1" id="KW-0812">Transmembrane</keyword>
<dbReference type="EMBL" id="CABFNP030000799">
    <property type="protein sequence ID" value="CAI6087880.1"/>
    <property type="molecule type" value="Genomic_DNA"/>
</dbReference>
<protein>
    <submittedName>
        <fullName evidence="2">Uncharacterized protein</fullName>
    </submittedName>
</protein>
<dbReference type="AlphaFoldDB" id="A0AA35LZS9"/>
<proteinExistence type="predicted"/>
<organism evidence="2 3">
    <name type="scientific">Clonostachys chloroleuca</name>
    <dbReference type="NCBI Taxonomy" id="1926264"/>
    <lineage>
        <taxon>Eukaryota</taxon>
        <taxon>Fungi</taxon>
        <taxon>Dikarya</taxon>
        <taxon>Ascomycota</taxon>
        <taxon>Pezizomycotina</taxon>
        <taxon>Sordariomycetes</taxon>
        <taxon>Hypocreomycetidae</taxon>
        <taxon>Hypocreales</taxon>
        <taxon>Bionectriaceae</taxon>
        <taxon>Clonostachys</taxon>
    </lineage>
</organism>
<evidence type="ECO:0000313" key="2">
    <source>
        <dbReference type="EMBL" id="CAI6087880.1"/>
    </source>
</evidence>
<accession>A0AA35LZS9</accession>